<protein>
    <recommendedName>
        <fullName evidence="10">Fluoride ion transporter CrcB</fullName>
    </recommendedName>
</protein>
<evidence type="ECO:0000256" key="7">
    <source>
        <dbReference type="ARBA" id="ARBA00035585"/>
    </source>
</evidence>
<comment type="similarity">
    <text evidence="6">Belongs to the fluoride channel Fluc/FEX (TC 1.A.43) family.</text>
</comment>
<accession>A0A094PPI0</accession>
<feature type="transmembrane region" description="Helical" evidence="8">
    <location>
        <begin position="6"/>
        <end position="24"/>
    </location>
</feature>
<organism evidence="9">
    <name type="scientific">freshwater metagenome</name>
    <dbReference type="NCBI Taxonomy" id="449393"/>
    <lineage>
        <taxon>unclassified sequences</taxon>
        <taxon>metagenomes</taxon>
        <taxon>ecological metagenomes</taxon>
    </lineage>
</organism>
<gene>
    <name evidence="9" type="ORF">GM51_21015</name>
</gene>
<dbReference type="AlphaFoldDB" id="A0A094PPI0"/>
<dbReference type="GO" id="GO:0005886">
    <property type="term" value="C:plasma membrane"/>
    <property type="evidence" value="ECO:0007669"/>
    <property type="project" value="UniProtKB-SubCell"/>
</dbReference>
<feature type="transmembrane region" description="Helical" evidence="8">
    <location>
        <begin position="91"/>
        <end position="117"/>
    </location>
</feature>
<comment type="catalytic activity">
    <reaction evidence="7">
        <text>fluoride(in) = fluoride(out)</text>
        <dbReference type="Rhea" id="RHEA:76159"/>
        <dbReference type="ChEBI" id="CHEBI:17051"/>
    </reaction>
    <physiologicalReaction direction="left-to-right" evidence="7">
        <dbReference type="Rhea" id="RHEA:76160"/>
    </physiologicalReaction>
</comment>
<evidence type="ECO:0000256" key="3">
    <source>
        <dbReference type="ARBA" id="ARBA00022692"/>
    </source>
</evidence>
<dbReference type="GO" id="GO:1903425">
    <property type="term" value="F:fluoride transmembrane transporter activity"/>
    <property type="evidence" value="ECO:0007669"/>
    <property type="project" value="TreeGrafter"/>
</dbReference>
<comment type="subcellular location">
    <subcellularLocation>
        <location evidence="1">Cell membrane</location>
        <topology evidence="1">Multi-pass membrane protein</topology>
    </subcellularLocation>
</comment>
<evidence type="ECO:0000256" key="5">
    <source>
        <dbReference type="ARBA" id="ARBA00023136"/>
    </source>
</evidence>
<name>A0A094PPI0_9ZZZZ</name>
<evidence type="ECO:0000256" key="4">
    <source>
        <dbReference type="ARBA" id="ARBA00022989"/>
    </source>
</evidence>
<evidence type="ECO:0008006" key="10">
    <source>
        <dbReference type="Google" id="ProtNLM"/>
    </source>
</evidence>
<proteinExistence type="inferred from homology"/>
<keyword evidence="2" id="KW-1003">Cell membrane</keyword>
<evidence type="ECO:0000256" key="1">
    <source>
        <dbReference type="ARBA" id="ARBA00004651"/>
    </source>
</evidence>
<evidence type="ECO:0000256" key="8">
    <source>
        <dbReference type="SAM" id="Phobius"/>
    </source>
</evidence>
<dbReference type="EMBL" id="JNSL01000206">
    <property type="protein sequence ID" value="KGA12972.1"/>
    <property type="molecule type" value="Genomic_DNA"/>
</dbReference>
<keyword evidence="5 8" id="KW-0472">Membrane</keyword>
<keyword evidence="4 8" id="KW-1133">Transmembrane helix</keyword>
<dbReference type="PANTHER" id="PTHR28259">
    <property type="entry name" value="FLUORIDE EXPORT PROTEIN 1-RELATED"/>
    <property type="match status" value="1"/>
</dbReference>
<evidence type="ECO:0000256" key="2">
    <source>
        <dbReference type="ARBA" id="ARBA00022475"/>
    </source>
</evidence>
<reference evidence="9" key="1">
    <citation type="submission" date="2014-06" db="EMBL/GenBank/DDBJ databases">
        <title>Key roles for freshwater Actinobacteria revealed by deep metagenomic sequencing.</title>
        <authorList>
            <person name="Ghai R."/>
            <person name="Mizuno C.M."/>
            <person name="Picazo A."/>
            <person name="Camacho A."/>
            <person name="Rodriguez-Valera F."/>
        </authorList>
    </citation>
    <scope>NUCLEOTIDE SEQUENCE</scope>
</reference>
<sequence>MTIFGFVLVAALGGFIRFAMEYYLPAVGASAFPRATLIVNIAGAFLLGIVLALPGETQVILGIGFCGALTTFSGVSLQLHRRLTSKAYRAMSSYAAALLIGGLGAAGAGIIIGKIIFS</sequence>
<evidence type="ECO:0000256" key="6">
    <source>
        <dbReference type="ARBA" id="ARBA00035120"/>
    </source>
</evidence>
<feature type="transmembrane region" description="Helical" evidence="8">
    <location>
        <begin position="59"/>
        <end position="79"/>
    </location>
</feature>
<dbReference type="InterPro" id="IPR003691">
    <property type="entry name" value="FluC"/>
</dbReference>
<keyword evidence="3 8" id="KW-0812">Transmembrane</keyword>
<evidence type="ECO:0000313" key="9">
    <source>
        <dbReference type="EMBL" id="KGA12972.1"/>
    </source>
</evidence>
<dbReference type="Pfam" id="PF02537">
    <property type="entry name" value="CRCB"/>
    <property type="match status" value="1"/>
</dbReference>
<dbReference type="PANTHER" id="PTHR28259:SF1">
    <property type="entry name" value="FLUORIDE EXPORT PROTEIN 1-RELATED"/>
    <property type="match status" value="1"/>
</dbReference>
<feature type="transmembrane region" description="Helical" evidence="8">
    <location>
        <begin position="36"/>
        <end position="53"/>
    </location>
</feature>
<comment type="caution">
    <text evidence="9">The sequence shown here is derived from an EMBL/GenBank/DDBJ whole genome shotgun (WGS) entry which is preliminary data.</text>
</comment>
<dbReference type="HAMAP" id="MF_00454">
    <property type="entry name" value="FluC"/>
    <property type="match status" value="1"/>
</dbReference>